<accession>A0A7T0BTR5</accession>
<protein>
    <submittedName>
        <fullName evidence="1">DUF1015 domain-containing protein</fullName>
    </submittedName>
</protein>
<proteinExistence type="predicted"/>
<organism evidence="1 2">
    <name type="scientific">Candidatus Nitronauta litoralis</name>
    <dbReference type="NCBI Taxonomy" id="2705533"/>
    <lineage>
        <taxon>Bacteria</taxon>
        <taxon>Pseudomonadati</taxon>
        <taxon>Nitrospinota/Tectimicrobiota group</taxon>
        <taxon>Nitrospinota</taxon>
        <taxon>Nitrospinia</taxon>
        <taxon>Nitrospinales</taxon>
        <taxon>Nitrospinaceae</taxon>
        <taxon>Candidatus Nitronauta</taxon>
    </lineage>
</organism>
<dbReference type="InterPro" id="IPR008323">
    <property type="entry name" value="UCP033563"/>
</dbReference>
<name>A0A7T0BTR5_9BACT</name>
<dbReference type="PANTHER" id="PTHR36454">
    <property type="entry name" value="LMO2823 PROTEIN"/>
    <property type="match status" value="1"/>
</dbReference>
<gene>
    <name evidence="1" type="ORF">G3M70_02355</name>
</gene>
<dbReference type="AlphaFoldDB" id="A0A7T0BTR5"/>
<dbReference type="Pfam" id="PF06245">
    <property type="entry name" value="DUF1015"/>
    <property type="match status" value="1"/>
</dbReference>
<dbReference type="PANTHER" id="PTHR36454:SF1">
    <property type="entry name" value="DUF1015 DOMAIN-CONTAINING PROTEIN"/>
    <property type="match status" value="1"/>
</dbReference>
<dbReference type="KEGG" id="nli:G3M70_02355"/>
<sequence>MVDVVPFSGFLYNRDKTGGLEQVIAPPYDVIRPEMQDALYNRHPFNVVRLILGKQFPEDTDTNNRYTRAAKNFHSWKENSILVQDASPAFYVHSQKYEFEGRSITRTGFFARVKLEEFERGNICPHEFTLAKAKQDRAQLIRACKANFSPIFGLFSDPSKQVDERLQSAMKADPDYQVHYEEIQNRLWRVTDAETLAFLSNQLQNCKVTIADGHHRYETALGYFQEHGKEVPDAGWVLMFLTNLEADGLAIYPTHRQIKVPGTFNRLEFESRLQEFFEIIPQPKNATTPILLSSLANEGKANISFCVYFGAGEASILRLKNIDLASPLREKDEPKDLLQLDVYQLHTLVLKHILGINTRTPEGQAHLQYNVRAEEARKHIDAGQQDMVIFMNTTPIGKVREMAEKGIRLPQKATYFYPKLLSGLVINAFKT</sequence>
<dbReference type="Proteomes" id="UP000594688">
    <property type="component" value="Chromosome"/>
</dbReference>
<evidence type="ECO:0000313" key="1">
    <source>
        <dbReference type="EMBL" id="QPJ60791.1"/>
    </source>
</evidence>
<reference evidence="1 2" key="1">
    <citation type="submission" date="2020-02" db="EMBL/GenBank/DDBJ databases">
        <title>Genomic and physiological characterization of two novel Nitrospinaceae genera.</title>
        <authorList>
            <person name="Mueller A.J."/>
            <person name="Jung M.-Y."/>
            <person name="Strachan C.R."/>
            <person name="Herbold C.W."/>
            <person name="Kirkegaard R.H."/>
            <person name="Daims H."/>
        </authorList>
    </citation>
    <scope>NUCLEOTIDE SEQUENCE [LARGE SCALE GENOMIC DNA]</scope>
    <source>
        <strain evidence="1">EB</strain>
    </source>
</reference>
<evidence type="ECO:0000313" key="2">
    <source>
        <dbReference type="Proteomes" id="UP000594688"/>
    </source>
</evidence>
<dbReference type="EMBL" id="CP048685">
    <property type="protein sequence ID" value="QPJ60791.1"/>
    <property type="molecule type" value="Genomic_DNA"/>
</dbReference>
<dbReference type="PIRSF" id="PIRSF033563">
    <property type="entry name" value="UCP033563"/>
    <property type="match status" value="1"/>
</dbReference>